<feature type="compositionally biased region" description="Basic and acidic residues" evidence="1">
    <location>
        <begin position="636"/>
        <end position="663"/>
    </location>
</feature>
<dbReference type="Pfam" id="PF08101">
    <property type="entry name" value="Msb1-Mug8_dom"/>
    <property type="match status" value="1"/>
</dbReference>
<feature type="compositionally biased region" description="Polar residues" evidence="1">
    <location>
        <begin position="1330"/>
        <end position="1339"/>
    </location>
</feature>
<gene>
    <name evidence="4" type="primary">Piso0_003926</name>
    <name evidence="3" type="ORF">GNLVRS01_PISO0K05620g</name>
    <name evidence="4" type="ORF">GNLVRS01_PISO0L05621g</name>
</gene>
<feature type="compositionally biased region" description="Pro residues" evidence="1">
    <location>
        <begin position="974"/>
        <end position="985"/>
    </location>
</feature>
<feature type="domain" description="Meiotically up-regulated protein Msb1/Mug8" evidence="2">
    <location>
        <begin position="33"/>
        <end position="436"/>
    </location>
</feature>
<evidence type="ECO:0000259" key="2">
    <source>
        <dbReference type="Pfam" id="PF08101"/>
    </source>
</evidence>
<feature type="compositionally biased region" description="Basic residues" evidence="1">
    <location>
        <begin position="944"/>
        <end position="960"/>
    </location>
</feature>
<protein>
    <submittedName>
        <fullName evidence="4">Piso0_003926 protein</fullName>
    </submittedName>
</protein>
<dbReference type="InParanoid" id="G8Y702"/>
<feature type="region of interest" description="Disordered" evidence="1">
    <location>
        <begin position="843"/>
        <end position="898"/>
    </location>
</feature>
<dbReference type="eggNOG" id="ENOG502QUEY">
    <property type="taxonomic scope" value="Eukaryota"/>
</dbReference>
<feature type="compositionally biased region" description="Basic and acidic residues" evidence="1">
    <location>
        <begin position="573"/>
        <end position="584"/>
    </location>
</feature>
<sequence>MREHRGKTEGVNLPVLPDKHVSRDKGGYVRANQFTRNNMKGILHLITRELKSRGSKVPHIFLPFRSRIDDRKLEAFLSSIFPDGQIIPTTPEEPVKRLLEEFDAFTLICGLKYIWSRFPNNEIIGWDVYLEFKRREKEAGYPKNAFLSIMPKCLSSSAHASIVYDFLDLLVSVSSNSQYNYLNGRKITKMASLWAFNYRVKPGASPFFDATLNEENTFVDGMESWKHCADAMFHLLISFLRAMLPENDMDTLKLPKTLQSLLISTSYPPVKNTDSLKSVITIPCVVIRSTKWSSDTYELLSKIRHTISFDKKDAFLSMENYTILKNIFKKPSTSDIVSMFTEESKRIFDRLNQEPIDSKFGLFPGWAKPEHETDPNIPLYSQLSISNIAIQDYYIWAWLSSLASDQSTQGKKLFGRSIVIEVNLKGFQKWIVVSEQLIDSEEYLRIFKRNVSGASRKVSLSLPANNSGKNSPLPPPPPPIPSKNNSIYDGGDQNSGEFLPRFDFDDDDFQASIEKEVKVNGHVYPLNLEDELFTHNRSSKETQGESLRKKGSLRKPPSSPLDEGPLIPKTRKHPEPRPREHEKSLPPPPFQSYDPAPYNSNLQRPDAAPIVPHAQIPLQQDSANSGKRYSQTGGHIPERTLRESQETYITEHPHHGSRAPERIIRETQEKYIKEPVVEIYADDTVGAKNGKGFVEPFDYYETDYDRLAKEKMKISSEPFDNYLIKDAPHEKHDKSANHISRPEKAAHEANYGQNVQTESYGNTTAYDYARGNDHERRTDGYFAANAPYGHAGPYNYVGETTHKGEPYDDPYASAVTSHGYPHEARDVPAKISDQSVSEEAWKPVGYDNNDDINTSAAYTSTMPPHGYLPQEVPEASADTSTFVPDEVPKPVGYAHDNYNTSAINHEQLYGINYDPAAALAEAEAEANHSRSSLTYEPSSPGLRKSPKHKKKTKGEKKHKKVDTEVEPAAAAEQPPLPPPGAPPPEIISQFLKDNPSLEQVLPPELLNSLPADAAKQEKSKKKKKHRRRTKEASPDRSRGTSPDKSVYESPERYSQSSPVMNPVPDTVPPEPSNHPKNAVPHVSDRDTSSYYPESSIPQHASSRDISSLYPRTGGQHVIARETSSFYPLAGAQRVSERDTSSYYPESSIPQHASSRDISSLYPRAGDQHVIGRDASSFYPKTSAQHMINRDTSPYYPEGTYGRADPYYDSQQHAPYNEYQPHAPPIPTGELQNGYASPYSADSFAAGVSSNPDVPLKASHPTQPHIPPSSSHAGAPYQAHLPPQAYPSHSQHRAYNMSVPPQDTRRTLTPPSSNYPPTAPYGHTPNGYATYASSAPQLQQDPGYYQAYPPQPRHRAPPHVGHLPPPHPQPHGHFLPPPASPHNYYNYYQPPAGYGHGPTSPYVTAESSPKNGSDNGKPRPGKSATSDLAAMNIPSANRNVKNKSGKAGLRAAINQGNFGI</sequence>
<dbReference type="PANTHER" id="PTHR28093">
    <property type="entry name" value="MORPHOGENESIS-RELATED PROTEIN MSB1"/>
    <property type="match status" value="1"/>
</dbReference>
<feature type="compositionally biased region" description="Basic residues" evidence="1">
    <location>
        <begin position="1018"/>
        <end position="1029"/>
    </location>
</feature>
<dbReference type="CDD" id="cd04401">
    <property type="entry name" value="RhoGAP_fMSB1"/>
    <property type="match status" value="1"/>
</dbReference>
<feature type="compositionally biased region" description="Pro residues" evidence="1">
    <location>
        <begin position="1362"/>
        <end position="1379"/>
    </location>
</feature>
<reference evidence="5" key="2">
    <citation type="journal article" date="2012" name="G3 (Bethesda)">
        <title>Pichia sorbitophila, an interspecies yeast hybrid reveals early steps of genome resolution following polyploidization.</title>
        <authorList>
            <person name="Leh Louis V."/>
            <person name="Despons L."/>
            <person name="Friedrich A."/>
            <person name="Martin T."/>
            <person name="Durrens P."/>
            <person name="Casaregola S."/>
            <person name="Neuveglise C."/>
            <person name="Fairhead C."/>
            <person name="Marck C."/>
            <person name="Cruz J.A."/>
            <person name="Straub M.L."/>
            <person name="Kugler V."/>
            <person name="Sacerdot C."/>
            <person name="Uzunov Z."/>
            <person name="Thierry A."/>
            <person name="Weiss S."/>
            <person name="Bleykasten C."/>
            <person name="De Montigny J."/>
            <person name="Jacques N."/>
            <person name="Jung P."/>
            <person name="Lemaire M."/>
            <person name="Mallet S."/>
            <person name="Morel G."/>
            <person name="Richard G.F."/>
            <person name="Sarkar A."/>
            <person name="Savel G."/>
            <person name="Schacherer J."/>
            <person name="Seret M.L."/>
            <person name="Talla E."/>
            <person name="Samson G."/>
            <person name="Jubin C."/>
            <person name="Poulain J."/>
            <person name="Vacherie B."/>
            <person name="Barbe V."/>
            <person name="Pelletier E."/>
            <person name="Sherman D.J."/>
            <person name="Westhof E."/>
            <person name="Weissenbach J."/>
            <person name="Baret P.V."/>
            <person name="Wincker P."/>
            <person name="Gaillardin C."/>
            <person name="Dujon B."/>
            <person name="Souciet J.L."/>
        </authorList>
    </citation>
    <scope>NUCLEOTIDE SEQUENCE [LARGE SCALE GENOMIC DNA]</scope>
    <source>
        <strain evidence="5">ATCC MYA-4447 / BCRC 22081 / CBS 7064 / NBRC 10061 / NRRL Y-12695</strain>
    </source>
</reference>
<dbReference type="HOGENOM" id="CLU_006614_0_0_1"/>
<organism evidence="4 5">
    <name type="scientific">Pichia sorbitophila (strain ATCC MYA-4447 / BCRC 22081 / CBS 7064 / NBRC 10061 / NRRL Y-12695)</name>
    <name type="common">Hybrid yeast</name>
    <dbReference type="NCBI Taxonomy" id="559304"/>
    <lineage>
        <taxon>Eukaryota</taxon>
        <taxon>Fungi</taxon>
        <taxon>Dikarya</taxon>
        <taxon>Ascomycota</taxon>
        <taxon>Saccharomycotina</taxon>
        <taxon>Pichiomycetes</taxon>
        <taxon>Debaryomycetaceae</taxon>
        <taxon>Millerozyma</taxon>
    </lineage>
</organism>
<feature type="compositionally biased region" description="Polar residues" evidence="1">
    <location>
        <begin position="851"/>
        <end position="862"/>
    </location>
</feature>
<feature type="compositionally biased region" description="Polar residues" evidence="1">
    <location>
        <begin position="617"/>
        <end position="633"/>
    </location>
</feature>
<dbReference type="InterPro" id="IPR012965">
    <property type="entry name" value="Msb1/Mug8_dom"/>
</dbReference>
<feature type="region of interest" description="Disordered" evidence="1">
    <location>
        <begin position="462"/>
        <end position="503"/>
    </location>
</feature>
<feature type="compositionally biased region" description="Polar residues" evidence="1">
    <location>
        <begin position="1178"/>
        <end position="1191"/>
    </location>
</feature>
<dbReference type="Proteomes" id="UP000005222">
    <property type="component" value="Chromosome L"/>
</dbReference>
<name>G8Y702_PICSO</name>
<reference evidence="4" key="1">
    <citation type="submission" date="2011-10" db="EMBL/GenBank/DDBJ databases">
        <authorList>
            <person name="Genoscope - CEA"/>
        </authorList>
    </citation>
    <scope>NUCLEOTIDE SEQUENCE</scope>
</reference>
<feature type="compositionally biased region" description="Polar residues" evidence="1">
    <location>
        <begin position="1088"/>
        <end position="1105"/>
    </location>
</feature>
<feature type="region of interest" description="Disordered" evidence="1">
    <location>
        <begin position="534"/>
        <end position="663"/>
    </location>
</feature>
<dbReference type="EMBL" id="FO082048">
    <property type="protein sequence ID" value="CCE84382.1"/>
    <property type="molecule type" value="Genomic_DNA"/>
</dbReference>
<proteinExistence type="predicted"/>
<feature type="compositionally biased region" description="Polar residues" evidence="1">
    <location>
        <begin position="1400"/>
        <end position="1413"/>
    </location>
</feature>
<evidence type="ECO:0000313" key="4">
    <source>
        <dbReference type="EMBL" id="CCE84382.1"/>
    </source>
</evidence>
<dbReference type="PANTHER" id="PTHR28093:SF1">
    <property type="entry name" value="MORPHOGENESIS-RELATED PROTEIN MSB1"/>
    <property type="match status" value="1"/>
</dbReference>
<evidence type="ECO:0000256" key="1">
    <source>
        <dbReference type="SAM" id="MobiDB-lite"/>
    </source>
</evidence>
<dbReference type="InterPro" id="IPR037508">
    <property type="entry name" value="Msb1/Mug8"/>
</dbReference>
<dbReference type="EMBL" id="FO082049">
    <property type="protein sequence ID" value="CCE83351.1"/>
    <property type="molecule type" value="Genomic_DNA"/>
</dbReference>
<feature type="region of interest" description="Disordered" evidence="1">
    <location>
        <begin position="921"/>
        <end position="1444"/>
    </location>
</feature>
<evidence type="ECO:0000313" key="3">
    <source>
        <dbReference type="EMBL" id="CCE83351.1"/>
    </source>
</evidence>
<dbReference type="Proteomes" id="UP000005222">
    <property type="component" value="Chromosome K"/>
</dbReference>
<feature type="compositionally biased region" description="Basic and acidic residues" evidence="1">
    <location>
        <begin position="534"/>
        <end position="548"/>
    </location>
</feature>
<dbReference type="OrthoDB" id="3362494at2759"/>
<feature type="compositionally biased region" description="Pro residues" evidence="1">
    <location>
        <begin position="472"/>
        <end position="481"/>
    </location>
</feature>
<feature type="compositionally biased region" description="Polar residues" evidence="1">
    <location>
        <begin position="1140"/>
        <end position="1157"/>
    </location>
</feature>
<keyword evidence="5" id="KW-1185">Reference proteome</keyword>
<accession>G8Y702</accession>
<dbReference type="STRING" id="559304.G8Y702"/>
<evidence type="ECO:0000313" key="5">
    <source>
        <dbReference type="Proteomes" id="UP000005222"/>
    </source>
</evidence>